<feature type="transmembrane region" description="Helical" evidence="1">
    <location>
        <begin position="172"/>
        <end position="193"/>
    </location>
</feature>
<reference evidence="2 3" key="1">
    <citation type="submission" date="2016-11" db="EMBL/GenBank/DDBJ databases">
        <title>Complete genome sequence of Streptomyces niveus SCSIO 3406.</title>
        <authorList>
            <person name="Zhu Q."/>
            <person name="Cheng W."/>
            <person name="Song Y."/>
            <person name="Li Q."/>
            <person name="Ju J."/>
        </authorList>
    </citation>
    <scope>NUCLEOTIDE SEQUENCE [LARGE SCALE GENOMIC DNA]</scope>
    <source>
        <strain evidence="2 3">SCSIO 3406</strain>
    </source>
</reference>
<evidence type="ECO:0000313" key="2">
    <source>
        <dbReference type="EMBL" id="AQU67504.1"/>
    </source>
</evidence>
<sequence>MTAMGAGPALRLARTAVFAAVCVVVSGLGHALSSGGPLPPRVLALAFLPVCAAGWWLSGKERGGAVIVGASAAGQLLLHAVFSGLHPLPPGRHGNHGGHGSGERGGGTAVGDGGTAVTGGGEIPHEAFGELLSLNGLSGLLDSSGLTSGMLGAHLLAGLVCGWWLWRGDRAFVRLVGALALFACEFAYGFAYARLRFAHEVLSGGAPAQLRVLAPPVPYRPIRPPAQLPAPHVVSRRGPPLLPS</sequence>
<keyword evidence="1" id="KW-0812">Transmembrane</keyword>
<proteinExistence type="predicted"/>
<dbReference type="RefSeq" id="WP_237285578.1">
    <property type="nucleotide sequence ID" value="NZ_CP018047.1"/>
</dbReference>
<evidence type="ECO:0000256" key="1">
    <source>
        <dbReference type="SAM" id="Phobius"/>
    </source>
</evidence>
<feature type="transmembrane region" description="Helical" evidence="1">
    <location>
        <begin position="38"/>
        <end position="57"/>
    </location>
</feature>
<keyword evidence="3" id="KW-1185">Reference proteome</keyword>
<dbReference type="EMBL" id="CP018047">
    <property type="protein sequence ID" value="AQU67504.1"/>
    <property type="molecule type" value="Genomic_DNA"/>
</dbReference>
<keyword evidence="1" id="KW-1133">Transmembrane helix</keyword>
<organism evidence="2 3">
    <name type="scientific">Streptomyces niveus</name>
    <name type="common">Streptomyces spheroides</name>
    <dbReference type="NCBI Taxonomy" id="193462"/>
    <lineage>
        <taxon>Bacteria</taxon>
        <taxon>Bacillati</taxon>
        <taxon>Actinomycetota</taxon>
        <taxon>Actinomycetes</taxon>
        <taxon>Kitasatosporales</taxon>
        <taxon>Streptomycetaceae</taxon>
        <taxon>Streptomyces</taxon>
    </lineage>
</organism>
<dbReference type="KEGG" id="snw:BBN63_15885"/>
<dbReference type="Proteomes" id="UP000189677">
    <property type="component" value="Chromosome"/>
</dbReference>
<name>A0A1U9QTB7_STRNV</name>
<protein>
    <recommendedName>
        <fullName evidence="4">Integral membrane protein</fullName>
    </recommendedName>
</protein>
<feature type="transmembrane region" description="Helical" evidence="1">
    <location>
        <begin position="12"/>
        <end position="32"/>
    </location>
</feature>
<evidence type="ECO:0000313" key="3">
    <source>
        <dbReference type="Proteomes" id="UP000189677"/>
    </source>
</evidence>
<dbReference type="AlphaFoldDB" id="A0A1U9QTB7"/>
<feature type="transmembrane region" description="Helical" evidence="1">
    <location>
        <begin position="146"/>
        <end position="165"/>
    </location>
</feature>
<keyword evidence="1" id="KW-0472">Membrane</keyword>
<accession>A0A1U9QTB7</accession>
<gene>
    <name evidence="2" type="ORF">BBN63_15885</name>
</gene>
<feature type="transmembrane region" description="Helical" evidence="1">
    <location>
        <begin position="64"/>
        <end position="82"/>
    </location>
</feature>
<evidence type="ECO:0008006" key="4">
    <source>
        <dbReference type="Google" id="ProtNLM"/>
    </source>
</evidence>